<reference evidence="2" key="1">
    <citation type="journal article" date="2014" name="Front. Microbiol.">
        <title>High frequency of phylogenetically diverse reductive dehalogenase-homologous genes in deep subseafloor sedimentary metagenomes.</title>
        <authorList>
            <person name="Kawai M."/>
            <person name="Futagami T."/>
            <person name="Toyoda A."/>
            <person name="Takaki Y."/>
            <person name="Nishi S."/>
            <person name="Hori S."/>
            <person name="Arai W."/>
            <person name="Tsubouchi T."/>
            <person name="Morono Y."/>
            <person name="Uchiyama I."/>
            <person name="Ito T."/>
            <person name="Fujiyama A."/>
            <person name="Inagaki F."/>
            <person name="Takami H."/>
        </authorList>
    </citation>
    <scope>NUCLEOTIDE SEQUENCE</scope>
    <source>
        <strain evidence="2">Expedition CK06-06</strain>
    </source>
</reference>
<protein>
    <recommendedName>
        <fullName evidence="1">Lin1244/Lin1753-like N-terminal domain-containing protein</fullName>
    </recommendedName>
</protein>
<feature type="domain" description="Lin1244/Lin1753-like N-terminal" evidence="1">
    <location>
        <begin position="11"/>
        <end position="54"/>
    </location>
</feature>
<feature type="non-terminal residue" evidence="2">
    <location>
        <position position="58"/>
    </location>
</feature>
<dbReference type="EMBL" id="BARV01005842">
    <property type="protein sequence ID" value="GAI04218.1"/>
    <property type="molecule type" value="Genomic_DNA"/>
</dbReference>
<organism evidence="2">
    <name type="scientific">marine sediment metagenome</name>
    <dbReference type="NCBI Taxonomy" id="412755"/>
    <lineage>
        <taxon>unclassified sequences</taxon>
        <taxon>metagenomes</taxon>
        <taxon>ecological metagenomes</taxon>
    </lineage>
</organism>
<evidence type="ECO:0000313" key="2">
    <source>
        <dbReference type="EMBL" id="GAI04218.1"/>
    </source>
</evidence>
<name>X1KC70_9ZZZZ</name>
<dbReference type="Pfam" id="PF14297">
    <property type="entry name" value="Lin1244_N"/>
    <property type="match status" value="1"/>
</dbReference>
<dbReference type="AlphaFoldDB" id="X1KC70"/>
<gene>
    <name evidence="2" type="ORF">S06H3_11882</name>
</gene>
<accession>X1KC70</accession>
<comment type="caution">
    <text evidence="2">The sequence shown here is derived from an EMBL/GenBank/DDBJ whole genome shotgun (WGS) entry which is preliminary data.</text>
</comment>
<dbReference type="InterPro" id="IPR025400">
    <property type="entry name" value="Lin1244/Lin1753-like_N"/>
</dbReference>
<sequence length="58" mass="6608">MARTKKDRADYFPHDANASSGDTLTVLQGRYGNDGYAFWFKLLEKLTVTEGHCLDLRN</sequence>
<evidence type="ECO:0000259" key="1">
    <source>
        <dbReference type="Pfam" id="PF14297"/>
    </source>
</evidence>
<proteinExistence type="predicted"/>